<organism evidence="1">
    <name type="scientific">Anguilla anguilla</name>
    <name type="common">European freshwater eel</name>
    <name type="synonym">Muraena anguilla</name>
    <dbReference type="NCBI Taxonomy" id="7936"/>
    <lineage>
        <taxon>Eukaryota</taxon>
        <taxon>Metazoa</taxon>
        <taxon>Chordata</taxon>
        <taxon>Craniata</taxon>
        <taxon>Vertebrata</taxon>
        <taxon>Euteleostomi</taxon>
        <taxon>Actinopterygii</taxon>
        <taxon>Neopterygii</taxon>
        <taxon>Teleostei</taxon>
        <taxon>Anguilliformes</taxon>
        <taxon>Anguillidae</taxon>
        <taxon>Anguilla</taxon>
    </lineage>
</organism>
<dbReference type="EMBL" id="GBXM01042334">
    <property type="protein sequence ID" value="JAH66243.1"/>
    <property type="molecule type" value="Transcribed_RNA"/>
</dbReference>
<name>A0A0E9UMT2_ANGAN</name>
<evidence type="ECO:0000313" key="1">
    <source>
        <dbReference type="EMBL" id="JAH66243.1"/>
    </source>
</evidence>
<reference evidence="1" key="1">
    <citation type="submission" date="2014-11" db="EMBL/GenBank/DDBJ databases">
        <authorList>
            <person name="Amaro Gonzalez C."/>
        </authorList>
    </citation>
    <scope>NUCLEOTIDE SEQUENCE</scope>
</reference>
<accession>A0A0E9UMT2</accession>
<proteinExistence type="predicted"/>
<protein>
    <submittedName>
        <fullName evidence="1">Uncharacterized protein</fullName>
    </submittedName>
</protein>
<reference evidence="1" key="2">
    <citation type="journal article" date="2015" name="Fish Shellfish Immunol.">
        <title>Early steps in the European eel (Anguilla anguilla)-Vibrio vulnificus interaction in the gills: Role of the RtxA13 toxin.</title>
        <authorList>
            <person name="Callol A."/>
            <person name="Pajuelo D."/>
            <person name="Ebbesson L."/>
            <person name="Teles M."/>
            <person name="MacKenzie S."/>
            <person name="Amaro C."/>
        </authorList>
    </citation>
    <scope>NUCLEOTIDE SEQUENCE</scope>
</reference>
<dbReference type="AlphaFoldDB" id="A0A0E9UMT2"/>
<sequence length="53" mass="6148">MVCLVWPALRCFWKDIEECKVSKPPFGPVRSVMAVIHVVEKWPNSPRVIVLKE</sequence>